<evidence type="ECO:0000256" key="11">
    <source>
        <dbReference type="PROSITE-ProRule" id="PRU01203"/>
    </source>
</evidence>
<dbReference type="Pfam" id="PF07498">
    <property type="entry name" value="Rho_N"/>
    <property type="match status" value="1"/>
</dbReference>
<gene>
    <name evidence="9 13" type="primary">rho</name>
    <name evidence="13" type="ORF">H0267_10135</name>
</gene>
<dbReference type="SMART" id="SM00382">
    <property type="entry name" value="AAA"/>
    <property type="match status" value="1"/>
</dbReference>
<feature type="binding site" evidence="9">
    <location>
        <position position="211"/>
    </location>
    <ligand>
        <name>ATP</name>
        <dbReference type="ChEBI" id="CHEBI:30616"/>
    </ligand>
</feature>
<evidence type="ECO:0000256" key="5">
    <source>
        <dbReference type="ARBA" id="ARBA00022840"/>
    </source>
</evidence>
<dbReference type="PANTHER" id="PTHR46425">
    <property type="entry name" value="TRANSCRIPTION TERMINATION FACTOR RHO"/>
    <property type="match status" value="1"/>
</dbReference>
<evidence type="ECO:0000256" key="3">
    <source>
        <dbReference type="ARBA" id="ARBA00022801"/>
    </source>
</evidence>
<dbReference type="InterPro" id="IPR012340">
    <property type="entry name" value="NA-bd_OB-fold"/>
</dbReference>
<evidence type="ECO:0000256" key="8">
    <source>
        <dbReference type="ARBA" id="ARBA00023163"/>
    </source>
</evidence>
<feature type="binding site" evidence="9">
    <location>
        <begin position="168"/>
        <end position="173"/>
    </location>
    <ligand>
        <name>ATP</name>
        <dbReference type="ChEBI" id="CHEBI:30616"/>
    </ligand>
</feature>
<dbReference type="GO" id="GO:0003723">
    <property type="term" value="F:RNA binding"/>
    <property type="evidence" value="ECO:0007669"/>
    <property type="project" value="UniProtKB-UniRule"/>
</dbReference>
<reference evidence="13 14" key="1">
    <citation type="journal article" date="2005" name="Int. J. Syst. Evol. Microbiol.">
        <title>Halobacillus yeomjeoni sp. nov., isolated from a marine solar saltern in Korea.</title>
        <authorList>
            <person name="Yoon J.H."/>
            <person name="Kang S.J."/>
            <person name="Lee C.H."/>
            <person name="Oh H.W."/>
            <person name="Oh T.K."/>
        </authorList>
    </citation>
    <scope>NUCLEOTIDE SEQUENCE [LARGE SCALE GENOMIC DNA]</scope>
    <source>
        <strain evidence="13 14">KCTC 3957</strain>
    </source>
</reference>
<dbReference type="InterPro" id="IPR011112">
    <property type="entry name" value="Rho-like_N"/>
</dbReference>
<feature type="binding site" evidence="9">
    <location>
        <begin position="180"/>
        <end position="185"/>
    </location>
    <ligand>
        <name>ATP</name>
        <dbReference type="ChEBI" id="CHEBI:30616"/>
    </ligand>
</feature>
<dbReference type="HAMAP" id="MF_01884">
    <property type="entry name" value="Rho"/>
    <property type="match status" value="1"/>
</dbReference>
<sequence>MADLTISNLETMTLKGLYEKARQYKVSYYAKLTKRELIFAILKAQAEKDGFLFMDGILEIIPSEGFGFLRPINYSPSAEDIYISASQIRRFDLRNGDKVSGKVRPPKENERYYGLLHVDAVNGEDPDSAKERVHFPALTPLYPDRQMKLETEPKMLSTRIMDVMSPVGYGQRGLVVAPPKAGKTMLLKQMANSISTNHPDAKLIILLVDERPEEVTDIERSVAADVDVVSSTFDEVPENHIKVSELVLERAMRLVEHKRDVIVLMDSITRLARAYNLVIPPSGRTLSGGIDPAAFHRPKRFFGAARNIEEGGSLTILATALVDTGSRMDDVIYEEFKGTGNMELHLDRSLAERRIFPAIDILRSGTRKEELLIDKPYLDKIWAIRKTMSDSPNFADRFLNRLKASKTNEEFFELMDKEMQGKAAKGRRN</sequence>
<comment type="caution">
    <text evidence="13">The sequence shown here is derived from an EMBL/GenBank/DDBJ whole genome shotgun (WGS) entry which is preliminary data.</text>
</comment>
<dbReference type="InterPro" id="IPR027417">
    <property type="entry name" value="P-loop_NTPase"/>
</dbReference>
<dbReference type="PROSITE" id="PS51856">
    <property type="entry name" value="RHO_RNA_BD"/>
    <property type="match status" value="1"/>
</dbReference>
<dbReference type="RefSeq" id="WP_197317199.1">
    <property type="nucleotide sequence ID" value="NZ_JADZSC010000002.1"/>
</dbReference>
<comment type="subunit">
    <text evidence="9">Homohexamer. The homohexamer assembles into an open ring structure.</text>
</comment>
<dbReference type="Gene3D" id="3.40.50.300">
    <property type="entry name" value="P-loop containing nucleotide triphosphate hydrolases"/>
    <property type="match status" value="1"/>
</dbReference>
<dbReference type="Pfam" id="PF07497">
    <property type="entry name" value="Rho_RNA_bind"/>
    <property type="match status" value="1"/>
</dbReference>
<evidence type="ECO:0000256" key="2">
    <source>
        <dbReference type="ARBA" id="ARBA00022741"/>
    </source>
</evidence>
<dbReference type="SUPFAM" id="SSF52540">
    <property type="entry name" value="P-loop containing nucleoside triphosphate hydrolases"/>
    <property type="match status" value="1"/>
</dbReference>
<dbReference type="InterPro" id="IPR003593">
    <property type="entry name" value="AAA+_ATPase"/>
</dbReference>
<keyword evidence="2 9" id="KW-0547">Nucleotide-binding</keyword>
<dbReference type="SUPFAM" id="SSF50249">
    <property type="entry name" value="Nucleic acid-binding proteins"/>
    <property type="match status" value="1"/>
</dbReference>
<keyword evidence="4 9" id="KW-0347">Helicase</keyword>
<comment type="similarity">
    <text evidence="9 11">Belongs to the Rho family.</text>
</comment>
<dbReference type="NCBIfam" id="NF006886">
    <property type="entry name" value="PRK09376.1"/>
    <property type="match status" value="1"/>
</dbReference>
<dbReference type="GO" id="GO:0006353">
    <property type="term" value="P:DNA-templated transcription termination"/>
    <property type="evidence" value="ECO:0007669"/>
    <property type="project" value="UniProtKB-UniRule"/>
</dbReference>
<keyword evidence="7 9" id="KW-0805">Transcription regulation</keyword>
<dbReference type="GO" id="GO:0016787">
    <property type="term" value="F:hydrolase activity"/>
    <property type="evidence" value="ECO:0007669"/>
    <property type="project" value="UniProtKB-KW"/>
</dbReference>
<dbReference type="NCBIfam" id="TIGR00767">
    <property type="entry name" value="rho"/>
    <property type="match status" value="1"/>
</dbReference>
<dbReference type="GO" id="GO:0005524">
    <property type="term" value="F:ATP binding"/>
    <property type="evidence" value="ECO:0007669"/>
    <property type="project" value="UniProtKB-UniRule"/>
</dbReference>
<dbReference type="EMBL" id="JADZSC010000002">
    <property type="protein sequence ID" value="MBH0230571.1"/>
    <property type="molecule type" value="Genomic_DNA"/>
</dbReference>
<dbReference type="InterPro" id="IPR041703">
    <property type="entry name" value="Rho_factor_ATP-bd"/>
</dbReference>
<comment type="function">
    <text evidence="9">Facilitates transcription termination by a mechanism that involves Rho binding to the nascent RNA, activation of Rho's RNA-dependent ATPase activity, and release of the mRNA from the DNA template.</text>
</comment>
<dbReference type="CDD" id="cd01128">
    <property type="entry name" value="rho_factor_C"/>
    <property type="match status" value="1"/>
</dbReference>
<keyword evidence="3 9" id="KW-0378">Hydrolase</keyword>
<protein>
    <recommendedName>
        <fullName evidence="9 10">Transcription termination factor Rho</fullName>
        <ecNumber evidence="9 10">3.6.4.-</ecNumber>
    </recommendedName>
    <alternativeName>
        <fullName evidence="9">ATP-dependent helicase Rho</fullName>
    </alternativeName>
</protein>
<dbReference type="InterPro" id="IPR011113">
    <property type="entry name" value="Rho_RNA-bd"/>
</dbReference>
<evidence type="ECO:0000313" key="14">
    <source>
        <dbReference type="Proteomes" id="UP000614490"/>
    </source>
</evidence>
<feature type="domain" description="Rho RNA-BD" evidence="12">
    <location>
        <begin position="51"/>
        <end position="125"/>
    </location>
</feature>
<keyword evidence="6 9" id="KW-0694">RNA-binding</keyword>
<dbReference type="GO" id="GO:0008186">
    <property type="term" value="F:ATP-dependent activity, acting on RNA"/>
    <property type="evidence" value="ECO:0007669"/>
    <property type="project" value="UniProtKB-UniRule"/>
</dbReference>
<dbReference type="GO" id="GO:0004386">
    <property type="term" value="F:helicase activity"/>
    <property type="evidence" value="ECO:0007669"/>
    <property type="project" value="UniProtKB-UniRule"/>
</dbReference>
<dbReference type="Gene3D" id="1.10.720.10">
    <property type="match status" value="1"/>
</dbReference>
<evidence type="ECO:0000256" key="1">
    <source>
        <dbReference type="ARBA" id="ARBA00022472"/>
    </source>
</evidence>
<dbReference type="SMART" id="SM00959">
    <property type="entry name" value="Rho_N"/>
    <property type="match status" value="1"/>
</dbReference>
<dbReference type="Proteomes" id="UP000614490">
    <property type="component" value="Unassembled WGS sequence"/>
</dbReference>
<dbReference type="InterPro" id="IPR011129">
    <property type="entry name" value="CSD"/>
</dbReference>
<evidence type="ECO:0000256" key="10">
    <source>
        <dbReference type="NCBIfam" id="TIGR00767"/>
    </source>
</evidence>
<dbReference type="Gene3D" id="2.40.50.140">
    <property type="entry name" value="Nucleic acid-binding proteins"/>
    <property type="match status" value="1"/>
</dbReference>
<dbReference type="InterPro" id="IPR000194">
    <property type="entry name" value="ATPase_F1/V1/A1_a/bsu_nucl-bd"/>
</dbReference>
<keyword evidence="8 9" id="KW-0804">Transcription</keyword>
<organism evidence="13 14">
    <name type="scientific">Halobacillus yeomjeoni</name>
    <dbReference type="NCBI Taxonomy" id="311194"/>
    <lineage>
        <taxon>Bacteria</taxon>
        <taxon>Bacillati</taxon>
        <taxon>Bacillota</taxon>
        <taxon>Bacilli</taxon>
        <taxon>Bacillales</taxon>
        <taxon>Bacillaceae</taxon>
        <taxon>Halobacillus</taxon>
    </lineage>
</organism>
<dbReference type="CDD" id="cd04459">
    <property type="entry name" value="Rho_CSD"/>
    <property type="match status" value="1"/>
</dbReference>
<evidence type="ECO:0000313" key="13">
    <source>
        <dbReference type="EMBL" id="MBH0230571.1"/>
    </source>
</evidence>
<evidence type="ECO:0000256" key="7">
    <source>
        <dbReference type="ARBA" id="ARBA00023015"/>
    </source>
</evidence>
<dbReference type="SMART" id="SM00357">
    <property type="entry name" value="CSP"/>
    <property type="match status" value="1"/>
</dbReference>
<dbReference type="PANTHER" id="PTHR46425:SF1">
    <property type="entry name" value="TRANSCRIPTION TERMINATION FACTOR RHO"/>
    <property type="match status" value="1"/>
</dbReference>
<dbReference type="Pfam" id="PF00006">
    <property type="entry name" value="ATP-synt_ab"/>
    <property type="match status" value="1"/>
</dbReference>
<proteinExistence type="inferred from homology"/>
<comment type="caution">
    <text evidence="9">Lacks conserved residue(s) required for the propagation of feature annotation.</text>
</comment>
<keyword evidence="14" id="KW-1185">Reference proteome</keyword>
<evidence type="ECO:0000259" key="12">
    <source>
        <dbReference type="PROSITE" id="PS51856"/>
    </source>
</evidence>
<dbReference type="SUPFAM" id="SSF68912">
    <property type="entry name" value="Rho N-terminal domain-like"/>
    <property type="match status" value="1"/>
</dbReference>
<accession>A0A931HWE5</accession>
<dbReference type="EC" id="3.6.4.-" evidence="9 10"/>
<name>A0A931HWE5_9BACI</name>
<evidence type="ECO:0000256" key="4">
    <source>
        <dbReference type="ARBA" id="ARBA00022806"/>
    </source>
</evidence>
<keyword evidence="5 9" id="KW-0067">ATP-binding</keyword>
<dbReference type="InterPro" id="IPR004665">
    <property type="entry name" value="Term_rho"/>
</dbReference>
<evidence type="ECO:0000256" key="6">
    <source>
        <dbReference type="ARBA" id="ARBA00022884"/>
    </source>
</evidence>
<keyword evidence="1 9" id="KW-0806">Transcription termination</keyword>
<dbReference type="AlphaFoldDB" id="A0A931HWE5"/>
<dbReference type="InterPro" id="IPR036269">
    <property type="entry name" value="Rho_N_sf"/>
</dbReference>
<evidence type="ECO:0000256" key="9">
    <source>
        <dbReference type="HAMAP-Rule" id="MF_01884"/>
    </source>
</evidence>